<dbReference type="EMBL" id="JAEEGB010000015">
    <property type="protein sequence ID" value="MBI6873745.1"/>
    <property type="molecule type" value="Genomic_DNA"/>
</dbReference>
<sequence>MNKTIDLLLKNDVSKLKRPTKDVEITRLSELYGEPFVVTCQALTPSEFNELQESISINVEGNIELDNNIQVLTILKGTKDPDFKSKELMDHFSVPTPKDLVQKIFLSGEISSIYTTITDLSGFGKDSVKEIKNS</sequence>
<dbReference type="Proteomes" id="UP000622687">
    <property type="component" value="Unassembled WGS sequence"/>
</dbReference>
<protein>
    <recommendedName>
        <fullName evidence="3">XkdN-like protein</fullName>
    </recommendedName>
</protein>
<organism evidence="1 2">
    <name type="scientific">Clostridium aciditolerans</name>
    <dbReference type="NCBI Taxonomy" id="339861"/>
    <lineage>
        <taxon>Bacteria</taxon>
        <taxon>Bacillati</taxon>
        <taxon>Bacillota</taxon>
        <taxon>Clostridia</taxon>
        <taxon>Eubacteriales</taxon>
        <taxon>Clostridiaceae</taxon>
        <taxon>Clostridium</taxon>
    </lineage>
</organism>
<dbReference type="InterPro" id="IPR038559">
    <property type="entry name" value="XkdN-like_sf"/>
</dbReference>
<evidence type="ECO:0000313" key="1">
    <source>
        <dbReference type="EMBL" id="MBI6873745.1"/>
    </source>
</evidence>
<dbReference type="Pfam" id="PF08890">
    <property type="entry name" value="Phage_TAC_5"/>
    <property type="match status" value="1"/>
</dbReference>
<dbReference type="RefSeq" id="WP_211143172.1">
    <property type="nucleotide sequence ID" value="NZ_JAEEGB010000015.1"/>
</dbReference>
<name>A0A934I0F5_9CLOT</name>
<proteinExistence type="predicted"/>
<accession>A0A934I0F5</accession>
<evidence type="ECO:0000313" key="2">
    <source>
        <dbReference type="Proteomes" id="UP000622687"/>
    </source>
</evidence>
<dbReference type="InterPro" id="IPR014986">
    <property type="entry name" value="XkdN-like"/>
</dbReference>
<comment type="caution">
    <text evidence="1">The sequence shown here is derived from an EMBL/GenBank/DDBJ whole genome shotgun (WGS) entry which is preliminary data.</text>
</comment>
<gene>
    <name evidence="1" type="ORF">I6U51_13655</name>
</gene>
<dbReference type="Gene3D" id="3.30.2220.30">
    <property type="match status" value="1"/>
</dbReference>
<keyword evidence="2" id="KW-1185">Reference proteome</keyword>
<dbReference type="AlphaFoldDB" id="A0A934I0F5"/>
<evidence type="ECO:0008006" key="3">
    <source>
        <dbReference type="Google" id="ProtNLM"/>
    </source>
</evidence>
<reference evidence="1" key="1">
    <citation type="submission" date="2020-12" db="EMBL/GenBank/DDBJ databases">
        <title>Clostridium thailandense sp. nov., a novel acetogenic bacterium isolated from peat land soil in Thailand.</title>
        <authorList>
            <person name="Chaikitkaew S."/>
            <person name="Birkeland N.K."/>
        </authorList>
    </citation>
    <scope>NUCLEOTIDE SEQUENCE</scope>
    <source>
        <strain evidence="1">DSM 17425</strain>
    </source>
</reference>